<keyword evidence="2" id="KW-0560">Oxidoreductase</keyword>
<dbReference type="PIRSF" id="PIRSF000126">
    <property type="entry name" value="11-beta-HSD1"/>
    <property type="match status" value="1"/>
</dbReference>
<evidence type="ECO:0000256" key="1">
    <source>
        <dbReference type="ARBA" id="ARBA00006484"/>
    </source>
</evidence>
<dbReference type="Pfam" id="PF00106">
    <property type="entry name" value="adh_short"/>
    <property type="match status" value="1"/>
</dbReference>
<keyword evidence="5" id="KW-1185">Reference proteome</keyword>
<evidence type="ECO:0000313" key="4">
    <source>
        <dbReference type="EMBL" id="MFH6771717.1"/>
    </source>
</evidence>
<evidence type="ECO:0000256" key="2">
    <source>
        <dbReference type="ARBA" id="ARBA00023002"/>
    </source>
</evidence>
<dbReference type="Gene3D" id="3.40.50.720">
    <property type="entry name" value="NAD(P)-binding Rossmann-like Domain"/>
    <property type="match status" value="1"/>
</dbReference>
<evidence type="ECO:0000313" key="5">
    <source>
        <dbReference type="Proteomes" id="UP001610100"/>
    </source>
</evidence>
<gene>
    <name evidence="4" type="ORF">V8G58_07195</name>
</gene>
<dbReference type="PANTHER" id="PTHR44196:SF2">
    <property type="entry name" value="SHORT-CHAIN DEHYDROGENASE-RELATED"/>
    <property type="match status" value="1"/>
</dbReference>
<protein>
    <submittedName>
        <fullName evidence="4">SDR family NAD(P)-dependent oxidoreductase</fullName>
    </submittedName>
</protein>
<dbReference type="CDD" id="cd05233">
    <property type="entry name" value="SDR_c"/>
    <property type="match status" value="1"/>
</dbReference>
<name>A0ABW7N2I3_9FLAO</name>
<dbReference type="InterPro" id="IPR036291">
    <property type="entry name" value="NAD(P)-bd_dom_sf"/>
</dbReference>
<evidence type="ECO:0000256" key="3">
    <source>
        <dbReference type="RuleBase" id="RU000363"/>
    </source>
</evidence>
<dbReference type="PRINTS" id="PR00081">
    <property type="entry name" value="GDHRDH"/>
</dbReference>
<dbReference type="PANTHER" id="PTHR44196">
    <property type="entry name" value="DEHYDROGENASE/REDUCTASE SDR FAMILY MEMBER 7B"/>
    <property type="match status" value="1"/>
</dbReference>
<sequence length="268" mass="29840">MRTFTLITGASQGFGKAMALECAQRKMNLLLIALPQSGLGPLAAFIEKNLNVEVHFLECDLSTTESCYNIAKYVSQQKLNIRYLINNAGVLSRGMFDTLDPKFILRQIAVNVTTPTLLIRLLLENLKRSGPSAILNISSMASFFSLPKKQVYGATKSYVTAFSKTLKKELKQHHISVTTICPGGLNTTTRLCYQNRLVGWITRQSVLNPEDAARIAIDAMLKNKTILVPGFVNQCLMFLNKLLPDFIKDYLANRELNKFPPGKLQPGI</sequence>
<dbReference type="PRINTS" id="PR00080">
    <property type="entry name" value="SDRFAMILY"/>
</dbReference>
<reference evidence="4 5" key="1">
    <citation type="submission" date="2024-02" db="EMBL/GenBank/DDBJ databases">
        <title>A Gaetbulibacter species isolated from tidal flats and genomic insights of their niches.</title>
        <authorList>
            <person name="Ye Y."/>
        </authorList>
    </citation>
    <scope>NUCLEOTIDE SEQUENCE [LARGE SCALE GENOMIC DNA]</scope>
    <source>
        <strain evidence="4 5">KYW382</strain>
    </source>
</reference>
<comment type="caution">
    <text evidence="4">The sequence shown here is derived from an EMBL/GenBank/DDBJ whole genome shotgun (WGS) entry which is preliminary data.</text>
</comment>
<accession>A0ABW7N2I3</accession>
<organism evidence="4 5">
    <name type="scientific">Gaetbulibacter aestuarii</name>
    <dbReference type="NCBI Taxonomy" id="1502358"/>
    <lineage>
        <taxon>Bacteria</taxon>
        <taxon>Pseudomonadati</taxon>
        <taxon>Bacteroidota</taxon>
        <taxon>Flavobacteriia</taxon>
        <taxon>Flavobacteriales</taxon>
        <taxon>Flavobacteriaceae</taxon>
        <taxon>Gaetbulibacter</taxon>
    </lineage>
</organism>
<comment type="similarity">
    <text evidence="1 3">Belongs to the short-chain dehydrogenases/reductases (SDR) family.</text>
</comment>
<dbReference type="RefSeq" id="WP_344740885.1">
    <property type="nucleotide sequence ID" value="NZ_BAABAY010000002.1"/>
</dbReference>
<proteinExistence type="inferred from homology"/>
<dbReference type="Proteomes" id="UP001610100">
    <property type="component" value="Unassembled WGS sequence"/>
</dbReference>
<dbReference type="InterPro" id="IPR002347">
    <property type="entry name" value="SDR_fam"/>
</dbReference>
<dbReference type="EMBL" id="JBAWKB010000002">
    <property type="protein sequence ID" value="MFH6771717.1"/>
    <property type="molecule type" value="Genomic_DNA"/>
</dbReference>
<dbReference type="SUPFAM" id="SSF51735">
    <property type="entry name" value="NAD(P)-binding Rossmann-fold domains"/>
    <property type="match status" value="1"/>
</dbReference>